<dbReference type="GO" id="GO:0051301">
    <property type="term" value="P:cell division"/>
    <property type="evidence" value="ECO:0007669"/>
    <property type="project" value="UniProtKB-KW"/>
</dbReference>
<evidence type="ECO:0000256" key="4">
    <source>
        <dbReference type="ARBA" id="ARBA00022741"/>
    </source>
</evidence>
<comment type="pathway">
    <text evidence="10 11">Cell wall biogenesis; peptidoglycan biosynthesis.</text>
</comment>
<evidence type="ECO:0000256" key="8">
    <source>
        <dbReference type="ARBA" id="ARBA00023306"/>
    </source>
</evidence>
<comment type="caution">
    <text evidence="15">The sequence shown here is derived from an EMBL/GenBank/DDBJ whole genome shotgun (WGS) entry which is preliminary data.</text>
</comment>
<dbReference type="AlphaFoldDB" id="A0A430KNW5"/>
<dbReference type="GO" id="GO:0008766">
    <property type="term" value="F:UDP-N-acetylmuramoylalanyl-D-glutamyl-2,6-diaminopimelate-D-alanyl-D-alanine ligase activity"/>
    <property type="evidence" value="ECO:0007669"/>
    <property type="project" value="RHEA"/>
</dbReference>
<dbReference type="EC" id="6.3.2.10" evidence="10 11"/>
<keyword evidence="16" id="KW-1185">Reference proteome</keyword>
<dbReference type="SUPFAM" id="SSF53623">
    <property type="entry name" value="MurD-like peptide ligases, catalytic domain"/>
    <property type="match status" value="1"/>
</dbReference>
<dbReference type="GO" id="GO:0008360">
    <property type="term" value="P:regulation of cell shape"/>
    <property type="evidence" value="ECO:0007669"/>
    <property type="project" value="UniProtKB-KW"/>
</dbReference>
<dbReference type="PANTHER" id="PTHR43024">
    <property type="entry name" value="UDP-N-ACETYLMURAMOYL-TRIPEPTIDE--D-ALANYL-D-ALANINE LIGASE"/>
    <property type="match status" value="1"/>
</dbReference>
<evidence type="ECO:0000313" key="15">
    <source>
        <dbReference type="EMBL" id="RTE65191.1"/>
    </source>
</evidence>
<evidence type="ECO:0000259" key="12">
    <source>
        <dbReference type="Pfam" id="PF01225"/>
    </source>
</evidence>
<evidence type="ECO:0000313" key="16">
    <source>
        <dbReference type="Proteomes" id="UP000283087"/>
    </source>
</evidence>
<dbReference type="Pfam" id="PF01225">
    <property type="entry name" value="Mur_ligase"/>
    <property type="match status" value="1"/>
</dbReference>
<keyword evidence="2 10" id="KW-0436">Ligase</keyword>
<dbReference type="HAMAP" id="MF_02019">
    <property type="entry name" value="MurF"/>
    <property type="match status" value="1"/>
</dbReference>
<comment type="subcellular location">
    <subcellularLocation>
        <location evidence="10 11">Cytoplasm</location>
    </subcellularLocation>
</comment>
<dbReference type="GO" id="GO:0047480">
    <property type="term" value="F:UDP-N-acetylmuramoyl-tripeptide-D-alanyl-D-alanine ligase activity"/>
    <property type="evidence" value="ECO:0007669"/>
    <property type="project" value="UniProtKB-UniRule"/>
</dbReference>
<evidence type="ECO:0000259" key="13">
    <source>
        <dbReference type="Pfam" id="PF02875"/>
    </source>
</evidence>
<feature type="domain" description="Mur ligase N-terminal catalytic" evidence="12">
    <location>
        <begin position="27"/>
        <end position="93"/>
    </location>
</feature>
<keyword evidence="7 10" id="KW-0573">Peptidoglycan synthesis</keyword>
<evidence type="ECO:0000256" key="3">
    <source>
        <dbReference type="ARBA" id="ARBA00022618"/>
    </source>
</evidence>
<dbReference type="Gene3D" id="3.40.1190.10">
    <property type="entry name" value="Mur-like, catalytic domain"/>
    <property type="match status" value="1"/>
</dbReference>
<keyword evidence="8 10" id="KW-0131">Cell cycle</keyword>
<evidence type="ECO:0000256" key="6">
    <source>
        <dbReference type="ARBA" id="ARBA00022960"/>
    </source>
</evidence>
<keyword evidence="4 10" id="KW-0547">Nucleotide-binding</keyword>
<keyword evidence="6 10" id="KW-0133">Cell shape</keyword>
<dbReference type="InterPro" id="IPR000713">
    <property type="entry name" value="Mur_ligase_N"/>
</dbReference>
<dbReference type="InterPro" id="IPR035911">
    <property type="entry name" value="MurE/MurF_N"/>
</dbReference>
<dbReference type="Proteomes" id="UP000283087">
    <property type="component" value="Unassembled WGS sequence"/>
</dbReference>
<keyword evidence="1 10" id="KW-0963">Cytoplasm</keyword>
<comment type="function">
    <text evidence="10 11">Involved in cell wall formation. Catalyzes the final step in the synthesis of UDP-N-acetylmuramoyl-pentapeptide, the precursor of murein.</text>
</comment>
<evidence type="ECO:0000256" key="9">
    <source>
        <dbReference type="ARBA" id="ARBA00023316"/>
    </source>
</evidence>
<keyword evidence="5 10" id="KW-0067">ATP-binding</keyword>
<dbReference type="Gene3D" id="3.40.1390.10">
    <property type="entry name" value="MurE/MurF, N-terminal domain"/>
    <property type="match status" value="1"/>
</dbReference>
<comment type="similarity">
    <text evidence="10">Belongs to the MurCDEF family. MurF subfamily.</text>
</comment>
<dbReference type="GO" id="GO:0071555">
    <property type="term" value="P:cell wall organization"/>
    <property type="evidence" value="ECO:0007669"/>
    <property type="project" value="UniProtKB-KW"/>
</dbReference>
<dbReference type="UniPathway" id="UPA00219"/>
<dbReference type="SUPFAM" id="SSF63418">
    <property type="entry name" value="MurE/MurF N-terminal domain"/>
    <property type="match status" value="1"/>
</dbReference>
<evidence type="ECO:0000256" key="10">
    <source>
        <dbReference type="HAMAP-Rule" id="MF_02019"/>
    </source>
</evidence>
<dbReference type="InterPro" id="IPR036615">
    <property type="entry name" value="Mur_ligase_C_dom_sf"/>
</dbReference>
<dbReference type="InterPro" id="IPR036565">
    <property type="entry name" value="Mur-like_cat_sf"/>
</dbReference>
<evidence type="ECO:0000256" key="1">
    <source>
        <dbReference type="ARBA" id="ARBA00022490"/>
    </source>
</evidence>
<keyword evidence="9 10" id="KW-0961">Cell wall biogenesis/degradation</keyword>
<keyword evidence="3 10" id="KW-0132">Cell division</keyword>
<gene>
    <name evidence="10 15" type="primary">murF</name>
    <name evidence="15" type="ORF">EH243_13170</name>
</gene>
<evidence type="ECO:0000256" key="7">
    <source>
        <dbReference type="ARBA" id="ARBA00022984"/>
    </source>
</evidence>
<evidence type="ECO:0000256" key="5">
    <source>
        <dbReference type="ARBA" id="ARBA00022840"/>
    </source>
</evidence>
<feature type="domain" description="Mur ligase central" evidence="14">
    <location>
        <begin position="106"/>
        <end position="295"/>
    </location>
</feature>
<comment type="catalytic activity">
    <reaction evidence="10 11">
        <text>D-alanyl-D-alanine + UDP-N-acetyl-alpha-D-muramoyl-L-alanyl-gamma-D-glutamyl-meso-2,6-diaminopimelate + ATP = UDP-N-acetyl-alpha-D-muramoyl-L-alanyl-gamma-D-glutamyl-meso-2,6-diaminopimeloyl-D-alanyl-D-alanine + ADP + phosphate + H(+)</text>
        <dbReference type="Rhea" id="RHEA:28374"/>
        <dbReference type="ChEBI" id="CHEBI:15378"/>
        <dbReference type="ChEBI" id="CHEBI:30616"/>
        <dbReference type="ChEBI" id="CHEBI:43474"/>
        <dbReference type="ChEBI" id="CHEBI:57822"/>
        <dbReference type="ChEBI" id="CHEBI:61386"/>
        <dbReference type="ChEBI" id="CHEBI:83905"/>
        <dbReference type="ChEBI" id="CHEBI:456216"/>
        <dbReference type="EC" id="6.3.2.10"/>
    </reaction>
</comment>
<dbReference type="EMBL" id="RQXW01000012">
    <property type="protein sequence ID" value="RTE65191.1"/>
    <property type="molecule type" value="Genomic_DNA"/>
</dbReference>
<sequence length="462" mass="48375">MNGPFRLSELTGPLSARLVGGSCAVLGVSTDTRNIQAGDLFVALRGEHFDAHDFVVQAVADGAVAVVVEREVEVDVPQLVVSNTRMALGNLAAFNRARFSGSMFAVTGSSGKTTVKEMLASINRLRGQTLATQGNLNNDIGVPLTLLRLSAGDQYAVIEMGASGAHEIAYSTHLAKPDVAILNNAFGAHLEGFGSLRGVVLAKAEIFEGLSANGTAIVNLDDPHADVWLGMLSQQPRLTFSITDEEASVFASNIRLQANGCYAFDLNYQGAQYPVSLALMGRHNIANALAAAAAVLADGCQPTVAAEGLSLCQGVAGRMRPIQLNETTLVIDDSYNANPDAVKAALDTLAELEGDQVLVLGDMGELGADAEQKHREVGEYAAKKGIDRLLSCGVLSRAANESFMAAGGQHAEHFSDKTALLTYVQQLPACPRVLLIKGSRSAGMDQIVTGLTNDGSTDGGSH</sequence>
<dbReference type="Gene3D" id="3.90.190.20">
    <property type="entry name" value="Mur ligase, C-terminal domain"/>
    <property type="match status" value="1"/>
</dbReference>
<evidence type="ECO:0000256" key="11">
    <source>
        <dbReference type="RuleBase" id="RU004136"/>
    </source>
</evidence>
<dbReference type="InterPro" id="IPR004101">
    <property type="entry name" value="Mur_ligase_C"/>
</dbReference>
<reference evidence="15 16" key="1">
    <citation type="submission" date="2018-11" db="EMBL/GenBank/DDBJ databases">
        <title>The draft genome sequence of Amphritea opalescens ANRC-JH13T.</title>
        <authorList>
            <person name="Fang Z."/>
            <person name="Zhang Y."/>
            <person name="Han X."/>
        </authorList>
    </citation>
    <scope>NUCLEOTIDE SEQUENCE [LARGE SCALE GENOMIC DNA]</scope>
    <source>
        <strain evidence="15 16">ANRC-JH13</strain>
    </source>
</reference>
<dbReference type="Pfam" id="PF08245">
    <property type="entry name" value="Mur_ligase_M"/>
    <property type="match status" value="1"/>
</dbReference>
<dbReference type="InterPro" id="IPR013221">
    <property type="entry name" value="Mur_ligase_cen"/>
</dbReference>
<dbReference type="InterPro" id="IPR005863">
    <property type="entry name" value="UDP-N-AcMur_synth"/>
</dbReference>
<dbReference type="SUPFAM" id="SSF53244">
    <property type="entry name" value="MurD-like peptide ligases, peptide-binding domain"/>
    <property type="match status" value="1"/>
</dbReference>
<proteinExistence type="inferred from homology"/>
<evidence type="ECO:0000256" key="2">
    <source>
        <dbReference type="ARBA" id="ARBA00022598"/>
    </source>
</evidence>
<feature type="domain" description="Mur ligase C-terminal" evidence="13">
    <location>
        <begin position="317"/>
        <end position="440"/>
    </location>
</feature>
<feature type="binding site" evidence="10">
    <location>
        <begin position="108"/>
        <end position="114"/>
    </location>
    <ligand>
        <name>ATP</name>
        <dbReference type="ChEBI" id="CHEBI:30616"/>
    </ligand>
</feature>
<dbReference type="PANTHER" id="PTHR43024:SF1">
    <property type="entry name" value="UDP-N-ACETYLMURAMOYL-TRIPEPTIDE--D-ALANYL-D-ALANINE LIGASE"/>
    <property type="match status" value="1"/>
</dbReference>
<name>A0A430KNW5_9GAMM</name>
<accession>A0A430KNW5</accession>
<dbReference type="GO" id="GO:0005737">
    <property type="term" value="C:cytoplasm"/>
    <property type="evidence" value="ECO:0007669"/>
    <property type="project" value="UniProtKB-SubCell"/>
</dbReference>
<evidence type="ECO:0000259" key="14">
    <source>
        <dbReference type="Pfam" id="PF08245"/>
    </source>
</evidence>
<protein>
    <recommendedName>
        <fullName evidence="10 11">UDP-N-acetylmuramoyl-tripeptide--D-alanyl-D-alanine ligase</fullName>
        <ecNumber evidence="10 11">6.3.2.10</ecNumber>
    </recommendedName>
    <alternativeName>
        <fullName evidence="10">D-alanyl-D-alanine-adding enzyme</fullName>
    </alternativeName>
</protein>
<dbReference type="NCBIfam" id="TIGR01143">
    <property type="entry name" value="murF"/>
    <property type="match status" value="1"/>
</dbReference>
<dbReference type="GO" id="GO:0009252">
    <property type="term" value="P:peptidoglycan biosynthetic process"/>
    <property type="evidence" value="ECO:0007669"/>
    <property type="project" value="UniProtKB-UniRule"/>
</dbReference>
<dbReference type="Pfam" id="PF02875">
    <property type="entry name" value="Mur_ligase_C"/>
    <property type="match status" value="1"/>
</dbReference>
<dbReference type="RefSeq" id="WP_126159138.1">
    <property type="nucleotide sequence ID" value="NZ_RQXW01000012.1"/>
</dbReference>
<organism evidence="15 16">
    <name type="scientific">Amphritea opalescens</name>
    <dbReference type="NCBI Taxonomy" id="2490544"/>
    <lineage>
        <taxon>Bacteria</taxon>
        <taxon>Pseudomonadati</taxon>
        <taxon>Pseudomonadota</taxon>
        <taxon>Gammaproteobacteria</taxon>
        <taxon>Oceanospirillales</taxon>
        <taxon>Oceanospirillaceae</taxon>
        <taxon>Amphritea</taxon>
    </lineage>
</organism>
<dbReference type="OrthoDB" id="9801978at2"/>
<dbReference type="InterPro" id="IPR051046">
    <property type="entry name" value="MurCDEF_CellWall_CoF430Synth"/>
</dbReference>
<dbReference type="GO" id="GO:0005524">
    <property type="term" value="F:ATP binding"/>
    <property type="evidence" value="ECO:0007669"/>
    <property type="project" value="UniProtKB-UniRule"/>
</dbReference>